<evidence type="ECO:0000313" key="2">
    <source>
        <dbReference type="Proteomes" id="UP000190367"/>
    </source>
</evidence>
<keyword evidence="2" id="KW-1185">Reference proteome</keyword>
<dbReference type="AlphaFoldDB" id="A0A1T4T2A3"/>
<dbReference type="InterPro" id="IPR011466">
    <property type="entry name" value="DUF1572"/>
</dbReference>
<dbReference type="STRING" id="634771.SAMN04488128_1031007"/>
<name>A0A1T4T2A3_9BACT</name>
<dbReference type="Proteomes" id="UP000190367">
    <property type="component" value="Unassembled WGS sequence"/>
</dbReference>
<dbReference type="OrthoDB" id="68731at2"/>
<gene>
    <name evidence="1" type="ORF">SAMN04488128_1031007</name>
</gene>
<dbReference type="SUPFAM" id="SSF109854">
    <property type="entry name" value="DinB/YfiT-like putative metalloenzymes"/>
    <property type="match status" value="1"/>
</dbReference>
<dbReference type="Gene3D" id="1.20.120.450">
    <property type="entry name" value="dinb family like domain"/>
    <property type="match status" value="1"/>
</dbReference>
<dbReference type="RefSeq" id="WP_078671316.1">
    <property type="nucleotide sequence ID" value="NZ_FUWZ01000003.1"/>
</dbReference>
<reference evidence="2" key="1">
    <citation type="submission" date="2017-02" db="EMBL/GenBank/DDBJ databases">
        <authorList>
            <person name="Varghese N."/>
            <person name="Submissions S."/>
        </authorList>
    </citation>
    <scope>NUCLEOTIDE SEQUENCE [LARGE SCALE GENOMIC DNA]</scope>
    <source>
        <strain evidence="2">DSM 22224</strain>
    </source>
</reference>
<dbReference type="EMBL" id="FUWZ01000003">
    <property type="protein sequence ID" value="SKA34429.1"/>
    <property type="molecule type" value="Genomic_DNA"/>
</dbReference>
<sequence>MQRYLDSALQRFHSYHDMGTKTIERLDTAQLHWQPQGAPNSIAMIVKHLHGNMLSRWTDFLTTDGEKPNRHRDEEFEEDQASKETILQRWHEGWDCLLKAIGSLTPDDLEKTVYIRAEAHSALDAINRQMTHVPYHVGQMVYIGKMILGDHWQSLSIPKGQSAAFNREKFGNK</sequence>
<protein>
    <recommendedName>
        <fullName evidence="3">DUF1572 domain-containing protein</fullName>
    </recommendedName>
</protein>
<dbReference type="Pfam" id="PF07609">
    <property type="entry name" value="DUF1572"/>
    <property type="match status" value="1"/>
</dbReference>
<dbReference type="InterPro" id="IPR034660">
    <property type="entry name" value="DinB/YfiT-like"/>
</dbReference>
<organism evidence="1 2">
    <name type="scientific">Chitinophaga eiseniae</name>
    <dbReference type="NCBI Taxonomy" id="634771"/>
    <lineage>
        <taxon>Bacteria</taxon>
        <taxon>Pseudomonadati</taxon>
        <taxon>Bacteroidota</taxon>
        <taxon>Chitinophagia</taxon>
        <taxon>Chitinophagales</taxon>
        <taxon>Chitinophagaceae</taxon>
        <taxon>Chitinophaga</taxon>
    </lineage>
</organism>
<evidence type="ECO:0008006" key="3">
    <source>
        <dbReference type="Google" id="ProtNLM"/>
    </source>
</evidence>
<evidence type="ECO:0000313" key="1">
    <source>
        <dbReference type="EMBL" id="SKA34429.1"/>
    </source>
</evidence>
<proteinExistence type="predicted"/>
<accession>A0A1T4T2A3</accession>